<organism evidence="2 3">
    <name type="scientific">Coprinellus micaceus</name>
    <name type="common">Glistening ink-cap mushroom</name>
    <name type="synonym">Coprinus micaceus</name>
    <dbReference type="NCBI Taxonomy" id="71717"/>
    <lineage>
        <taxon>Eukaryota</taxon>
        <taxon>Fungi</taxon>
        <taxon>Dikarya</taxon>
        <taxon>Basidiomycota</taxon>
        <taxon>Agaricomycotina</taxon>
        <taxon>Agaricomycetes</taxon>
        <taxon>Agaricomycetidae</taxon>
        <taxon>Agaricales</taxon>
        <taxon>Agaricineae</taxon>
        <taxon>Psathyrellaceae</taxon>
        <taxon>Coprinellus</taxon>
    </lineage>
</organism>
<dbReference type="STRING" id="71717.A0A4Y7TJB0"/>
<keyword evidence="3" id="KW-1185">Reference proteome</keyword>
<dbReference type="OrthoDB" id="2655993at2759"/>
<feature type="compositionally biased region" description="Basic and acidic residues" evidence="1">
    <location>
        <begin position="583"/>
        <end position="600"/>
    </location>
</feature>
<reference evidence="2 3" key="1">
    <citation type="journal article" date="2019" name="Nat. Ecol. Evol.">
        <title>Megaphylogeny resolves global patterns of mushroom evolution.</title>
        <authorList>
            <person name="Varga T."/>
            <person name="Krizsan K."/>
            <person name="Foldi C."/>
            <person name="Dima B."/>
            <person name="Sanchez-Garcia M."/>
            <person name="Sanchez-Ramirez S."/>
            <person name="Szollosi G.J."/>
            <person name="Szarkandi J.G."/>
            <person name="Papp V."/>
            <person name="Albert L."/>
            <person name="Andreopoulos W."/>
            <person name="Angelini C."/>
            <person name="Antonin V."/>
            <person name="Barry K.W."/>
            <person name="Bougher N.L."/>
            <person name="Buchanan P."/>
            <person name="Buyck B."/>
            <person name="Bense V."/>
            <person name="Catcheside P."/>
            <person name="Chovatia M."/>
            <person name="Cooper J."/>
            <person name="Damon W."/>
            <person name="Desjardin D."/>
            <person name="Finy P."/>
            <person name="Geml J."/>
            <person name="Haridas S."/>
            <person name="Hughes K."/>
            <person name="Justo A."/>
            <person name="Karasinski D."/>
            <person name="Kautmanova I."/>
            <person name="Kiss B."/>
            <person name="Kocsube S."/>
            <person name="Kotiranta H."/>
            <person name="LaButti K.M."/>
            <person name="Lechner B.E."/>
            <person name="Liimatainen K."/>
            <person name="Lipzen A."/>
            <person name="Lukacs Z."/>
            <person name="Mihaltcheva S."/>
            <person name="Morgado L.N."/>
            <person name="Niskanen T."/>
            <person name="Noordeloos M.E."/>
            <person name="Ohm R.A."/>
            <person name="Ortiz-Santana B."/>
            <person name="Ovrebo C."/>
            <person name="Racz N."/>
            <person name="Riley R."/>
            <person name="Savchenko A."/>
            <person name="Shiryaev A."/>
            <person name="Soop K."/>
            <person name="Spirin V."/>
            <person name="Szebenyi C."/>
            <person name="Tomsovsky M."/>
            <person name="Tulloss R.E."/>
            <person name="Uehling J."/>
            <person name="Grigoriev I.V."/>
            <person name="Vagvolgyi C."/>
            <person name="Papp T."/>
            <person name="Martin F.M."/>
            <person name="Miettinen O."/>
            <person name="Hibbett D.S."/>
            <person name="Nagy L.G."/>
        </authorList>
    </citation>
    <scope>NUCLEOTIDE SEQUENCE [LARGE SCALE GENOMIC DNA]</scope>
    <source>
        <strain evidence="2 3">FP101781</strain>
    </source>
</reference>
<comment type="caution">
    <text evidence="2">The sequence shown here is derived from an EMBL/GenBank/DDBJ whole genome shotgun (WGS) entry which is preliminary data.</text>
</comment>
<proteinExistence type="predicted"/>
<dbReference type="AlphaFoldDB" id="A0A4Y7TJB0"/>
<feature type="region of interest" description="Disordered" evidence="1">
    <location>
        <begin position="577"/>
        <end position="609"/>
    </location>
</feature>
<accession>A0A4Y7TJB0</accession>
<evidence type="ECO:0000313" key="2">
    <source>
        <dbReference type="EMBL" id="TEB34074.1"/>
    </source>
</evidence>
<name>A0A4Y7TJB0_COPMI</name>
<evidence type="ECO:0000313" key="3">
    <source>
        <dbReference type="Proteomes" id="UP000298030"/>
    </source>
</evidence>
<dbReference type="Proteomes" id="UP000298030">
    <property type="component" value="Unassembled WGS sequence"/>
</dbReference>
<gene>
    <name evidence="2" type="ORF">FA13DRAFT_1789261</name>
</gene>
<evidence type="ECO:0000256" key="1">
    <source>
        <dbReference type="SAM" id="MobiDB-lite"/>
    </source>
</evidence>
<sequence>MALQQFSTELHLLVAHHLSTTESVKLRRRDLRAMALTSQAWRRPAAELLWREIDSFEPILQCLPDEIWAQEGDQFHANGKLDWNSRVPSRRICREDLARFDDVYKNLVKSLTITAWPRRMTLEHLTTAVMHSRDPLHDLNPRQFRDILFPDLRFFSFSCVNSGEASDYLRYLPHLVGRALQGLEFFYPGSATVPLTEVTLSEAFAEITTSCPSLKLLSLSTHLDLAHRPLSRLVREFATKDWRHRLRKLELASLTNTDIECLSTLPNLHVLRLSNLGPLNYIYECDLNADWEWCVLRPRDSAFPGLKELHVETIHPQDDSPNIMALLQYLSPENSALNSLYLQSDPSCSSLAAWSRVIAAIAAHCNTNSLTSLAFGNNLAGEIRYSYDDRPIQWKRLDLTPLFKFCNMRDFCHHVADAQPVRGGDLRKMASAWPELGRLQLPRWADPRVDSDRMDCNNLLYLVNTLLHLSSLTVSVDMDEIPFGMDEAHIKPILAPLESIEFVNSEVSSLVVFMEFYVSFFQPLPELIQTMGFEEIDLWEEAVKIVREIREGDLDIRNAILDAVYWETGEGRRVDEASFEPVYGREGEEPNPLEGRHDDRREEEEEEDQ</sequence>
<protein>
    <recommendedName>
        <fullName evidence="4">F-box domain-containing protein</fullName>
    </recommendedName>
</protein>
<dbReference type="SUPFAM" id="SSF52058">
    <property type="entry name" value="L domain-like"/>
    <property type="match status" value="1"/>
</dbReference>
<evidence type="ECO:0008006" key="4">
    <source>
        <dbReference type="Google" id="ProtNLM"/>
    </source>
</evidence>
<dbReference type="EMBL" id="QPFP01000010">
    <property type="protein sequence ID" value="TEB34074.1"/>
    <property type="molecule type" value="Genomic_DNA"/>
</dbReference>